<evidence type="ECO:0000313" key="3">
    <source>
        <dbReference type="Proteomes" id="UP001501725"/>
    </source>
</evidence>
<organism evidence="2 3">
    <name type="scientific">Flaviaesturariibacter amylovorans</name>
    <dbReference type="NCBI Taxonomy" id="1084520"/>
    <lineage>
        <taxon>Bacteria</taxon>
        <taxon>Pseudomonadati</taxon>
        <taxon>Bacteroidota</taxon>
        <taxon>Chitinophagia</taxon>
        <taxon>Chitinophagales</taxon>
        <taxon>Chitinophagaceae</taxon>
        <taxon>Flaviaestuariibacter</taxon>
    </lineage>
</organism>
<dbReference type="SUPFAM" id="SSF109854">
    <property type="entry name" value="DinB/YfiT-like putative metalloenzymes"/>
    <property type="match status" value="1"/>
</dbReference>
<dbReference type="EMBL" id="BAABGY010000016">
    <property type="protein sequence ID" value="GAA4342328.1"/>
    <property type="molecule type" value="Genomic_DNA"/>
</dbReference>
<evidence type="ECO:0000259" key="1">
    <source>
        <dbReference type="Pfam" id="PF12867"/>
    </source>
</evidence>
<gene>
    <name evidence="2" type="ORF">GCM10023184_41670</name>
</gene>
<protein>
    <recommendedName>
        <fullName evidence="1">DinB-like domain-containing protein</fullName>
    </recommendedName>
</protein>
<comment type="caution">
    <text evidence="2">The sequence shown here is derived from an EMBL/GenBank/DDBJ whole genome shotgun (WGS) entry which is preliminary data.</text>
</comment>
<reference evidence="3" key="1">
    <citation type="journal article" date="2019" name="Int. J. Syst. Evol. Microbiol.">
        <title>The Global Catalogue of Microorganisms (GCM) 10K type strain sequencing project: providing services to taxonomists for standard genome sequencing and annotation.</title>
        <authorList>
            <consortium name="The Broad Institute Genomics Platform"/>
            <consortium name="The Broad Institute Genome Sequencing Center for Infectious Disease"/>
            <person name="Wu L."/>
            <person name="Ma J."/>
        </authorList>
    </citation>
    <scope>NUCLEOTIDE SEQUENCE [LARGE SCALE GENOMIC DNA]</scope>
    <source>
        <strain evidence="3">JCM 17919</strain>
    </source>
</reference>
<feature type="domain" description="DinB-like" evidence="1">
    <location>
        <begin position="27"/>
        <end position="151"/>
    </location>
</feature>
<dbReference type="InterPro" id="IPR024775">
    <property type="entry name" value="DinB-like"/>
</dbReference>
<dbReference type="Gene3D" id="1.20.120.450">
    <property type="entry name" value="dinb family like domain"/>
    <property type="match status" value="1"/>
</dbReference>
<dbReference type="Pfam" id="PF12867">
    <property type="entry name" value="DinB_2"/>
    <property type="match status" value="1"/>
</dbReference>
<evidence type="ECO:0000313" key="2">
    <source>
        <dbReference type="EMBL" id="GAA4342328.1"/>
    </source>
</evidence>
<dbReference type="Proteomes" id="UP001501725">
    <property type="component" value="Unassembled WGS sequence"/>
</dbReference>
<keyword evidence="3" id="KW-1185">Reference proteome</keyword>
<dbReference type="InterPro" id="IPR034660">
    <property type="entry name" value="DinB/YfiT-like"/>
</dbReference>
<accession>A0ABP8HPP0</accession>
<proteinExistence type="predicted"/>
<sequence>MDHANKRTFLLGQFVPLLQQIPSDTLPHWGKMTLQQMTEHFSDYVRLAAGKIVPKEMVTPPSQLPQMLAFLESEKPFRENTPNPLMPEVPAPVRNRSIAEAFAELQGALDQFDATFAANPHLTTLNPFFGDLNFQQNVQLLYKHATHHLRQFGVTIG</sequence>
<dbReference type="RefSeq" id="WP_345257875.1">
    <property type="nucleotide sequence ID" value="NZ_BAABGY010000016.1"/>
</dbReference>
<name>A0ABP8HPP0_9BACT</name>